<name>A0A9P5TMC0_GYMJU</name>
<comment type="caution">
    <text evidence="2">The sequence shown here is derived from an EMBL/GenBank/DDBJ whole genome shotgun (WGS) entry which is preliminary data.</text>
</comment>
<evidence type="ECO:0000256" key="1">
    <source>
        <dbReference type="SAM" id="MobiDB-lite"/>
    </source>
</evidence>
<gene>
    <name evidence="2" type="ORF">CPB84DRAFT_1778464</name>
</gene>
<reference evidence="2" key="1">
    <citation type="submission" date="2020-11" db="EMBL/GenBank/DDBJ databases">
        <authorList>
            <consortium name="DOE Joint Genome Institute"/>
            <person name="Ahrendt S."/>
            <person name="Riley R."/>
            <person name="Andreopoulos W."/>
            <person name="LaButti K."/>
            <person name="Pangilinan J."/>
            <person name="Ruiz-duenas F.J."/>
            <person name="Barrasa J.M."/>
            <person name="Sanchez-Garcia M."/>
            <person name="Camarero S."/>
            <person name="Miyauchi S."/>
            <person name="Serrano A."/>
            <person name="Linde D."/>
            <person name="Babiker R."/>
            <person name="Drula E."/>
            <person name="Ayuso-Fernandez I."/>
            <person name="Pacheco R."/>
            <person name="Padilla G."/>
            <person name="Ferreira P."/>
            <person name="Barriuso J."/>
            <person name="Kellner H."/>
            <person name="Castanera R."/>
            <person name="Alfaro M."/>
            <person name="Ramirez L."/>
            <person name="Pisabarro A.G."/>
            <person name="Kuo A."/>
            <person name="Tritt A."/>
            <person name="Lipzen A."/>
            <person name="He G."/>
            <person name="Yan M."/>
            <person name="Ng V."/>
            <person name="Cullen D."/>
            <person name="Martin F."/>
            <person name="Rosso M.-N."/>
            <person name="Henrissat B."/>
            <person name="Hibbett D."/>
            <person name="Martinez A.T."/>
            <person name="Grigoriev I.V."/>
        </authorList>
    </citation>
    <scope>NUCLEOTIDE SEQUENCE</scope>
    <source>
        <strain evidence="2">AH 44721</strain>
    </source>
</reference>
<evidence type="ECO:0000313" key="2">
    <source>
        <dbReference type="EMBL" id="KAF8900834.1"/>
    </source>
</evidence>
<proteinExistence type="predicted"/>
<feature type="region of interest" description="Disordered" evidence="1">
    <location>
        <begin position="70"/>
        <end position="132"/>
    </location>
</feature>
<keyword evidence="3" id="KW-1185">Reference proteome</keyword>
<feature type="non-terminal residue" evidence="2">
    <location>
        <position position="155"/>
    </location>
</feature>
<protein>
    <submittedName>
        <fullName evidence="2">Uncharacterized protein</fullName>
    </submittedName>
</protein>
<organism evidence="2 3">
    <name type="scientific">Gymnopilus junonius</name>
    <name type="common">Spectacular rustgill mushroom</name>
    <name type="synonym">Gymnopilus spectabilis subsp. junonius</name>
    <dbReference type="NCBI Taxonomy" id="109634"/>
    <lineage>
        <taxon>Eukaryota</taxon>
        <taxon>Fungi</taxon>
        <taxon>Dikarya</taxon>
        <taxon>Basidiomycota</taxon>
        <taxon>Agaricomycotina</taxon>
        <taxon>Agaricomycetes</taxon>
        <taxon>Agaricomycetidae</taxon>
        <taxon>Agaricales</taxon>
        <taxon>Agaricineae</taxon>
        <taxon>Hymenogastraceae</taxon>
        <taxon>Gymnopilus</taxon>
    </lineage>
</organism>
<dbReference type="AlphaFoldDB" id="A0A9P5TMC0"/>
<sequence>NSTYYPYYPHRQYQPEAHHDIPVRDSPTWIPKDISMASIQDDDVMREATFRLGRDVSMASILDDDEVARGTSNFERDFTMASIPPSSPRSPRDFTMASIPPSPQRSPSPVGQCPAPPPAPLHPSTSADRDWYWSGEMGAAGIQLKFKVEGKISRK</sequence>
<accession>A0A9P5TMC0</accession>
<evidence type="ECO:0000313" key="3">
    <source>
        <dbReference type="Proteomes" id="UP000724874"/>
    </source>
</evidence>
<dbReference type="Proteomes" id="UP000724874">
    <property type="component" value="Unassembled WGS sequence"/>
</dbReference>
<dbReference type="EMBL" id="JADNYJ010000045">
    <property type="protein sequence ID" value="KAF8900834.1"/>
    <property type="molecule type" value="Genomic_DNA"/>
</dbReference>